<evidence type="ECO:0000313" key="6">
    <source>
        <dbReference type="EMBL" id="MCF2562745.1"/>
    </source>
</evidence>
<keyword evidence="6" id="KW-0255">Endonuclease</keyword>
<evidence type="ECO:0000313" key="7">
    <source>
        <dbReference type="Proteomes" id="UP001200470"/>
    </source>
</evidence>
<keyword evidence="6" id="KW-0378">Hydrolase</keyword>
<feature type="coiled-coil region" evidence="4">
    <location>
        <begin position="165"/>
        <end position="192"/>
    </location>
</feature>
<dbReference type="InterPro" id="IPR000055">
    <property type="entry name" value="Restrct_endonuc_typeI_TRD"/>
</dbReference>
<keyword evidence="6" id="KW-0540">Nuclease</keyword>
<reference evidence="6 7" key="1">
    <citation type="submission" date="2020-12" db="EMBL/GenBank/DDBJ databases">
        <title>Whole genome sequences of gut porcine anaerobes.</title>
        <authorList>
            <person name="Kubasova T."/>
            <person name="Jahodarova E."/>
            <person name="Rychlik I."/>
        </authorList>
    </citation>
    <scope>NUCLEOTIDE SEQUENCE [LARGE SCALE GENOMIC DNA]</scope>
    <source>
        <strain evidence="6 7">An925</strain>
    </source>
</reference>
<keyword evidence="7" id="KW-1185">Reference proteome</keyword>
<evidence type="ECO:0000256" key="4">
    <source>
        <dbReference type="SAM" id="Coils"/>
    </source>
</evidence>
<comment type="similarity">
    <text evidence="1">Belongs to the type-I restriction system S methylase family.</text>
</comment>
<dbReference type="CDD" id="cd17517">
    <property type="entry name" value="RMtype1_S_EcoKI_StySPI-TRD2-CR2_like"/>
    <property type="match status" value="1"/>
</dbReference>
<dbReference type="PANTHER" id="PTHR30408:SF13">
    <property type="entry name" value="TYPE I RESTRICTION ENZYME HINDI SPECIFICITY SUBUNIT"/>
    <property type="match status" value="1"/>
</dbReference>
<keyword evidence="4" id="KW-0175">Coiled coil</keyword>
<keyword evidence="2" id="KW-0680">Restriction system</keyword>
<dbReference type="CDD" id="cd17254">
    <property type="entry name" value="RMtype1_S_FclI-TRD1-CR1_like"/>
    <property type="match status" value="1"/>
</dbReference>
<dbReference type="PANTHER" id="PTHR30408">
    <property type="entry name" value="TYPE-1 RESTRICTION ENZYME ECOKI SPECIFICITY PROTEIN"/>
    <property type="match status" value="1"/>
</dbReference>
<dbReference type="InterPro" id="IPR044946">
    <property type="entry name" value="Restrct_endonuc_typeI_TRD_sf"/>
</dbReference>
<dbReference type="GO" id="GO:0004519">
    <property type="term" value="F:endonuclease activity"/>
    <property type="evidence" value="ECO:0007669"/>
    <property type="project" value="UniProtKB-KW"/>
</dbReference>
<protein>
    <submittedName>
        <fullName evidence="6">Restriction endonuclease subunit S</fullName>
    </submittedName>
</protein>
<proteinExistence type="inferred from homology"/>
<sequence length="398" mass="45790">MSEWKKIKLGELYEVHNGLSKGRQFFGSGYPFLTFSTVFNNWFLLKELDSLVQSSEKEREACSIRKGDVFITRTSETMDELGMSSVALRDYPNATYNGFTKRLRPITDKVVPEYIGYYLRSPRFRGKFMAFSTMTTRASLANDDLLSMEVELPTKDVQHRIATILSRYDSLIENYQKQIKLLEEAAQRLYKEWFVDLRFPGHENAKIVDGVPEGWEKKAISQLGEYLNGFAFKPSDWQESGKPIIKIKEMGNGVGNETPRNNGERVPAKYLIKQGDLLFSWSATLMVIVWSGEEGWLNQHLFKVTPSEGIGREFLLQSISYTIEEFQNLTTGSTMKHIQRNKLDQVFVNVPNGEIMKLYSDIAEKTREQILRLSSQIRLLTEARDRLLPKLMSGEINV</sequence>
<evidence type="ECO:0000256" key="1">
    <source>
        <dbReference type="ARBA" id="ARBA00010923"/>
    </source>
</evidence>
<evidence type="ECO:0000259" key="5">
    <source>
        <dbReference type="Pfam" id="PF01420"/>
    </source>
</evidence>
<comment type="caution">
    <text evidence="6">The sequence shown here is derived from an EMBL/GenBank/DDBJ whole genome shotgun (WGS) entry which is preliminary data.</text>
</comment>
<dbReference type="RefSeq" id="WP_301637327.1">
    <property type="nucleotide sequence ID" value="NZ_JADYTN010000002.1"/>
</dbReference>
<dbReference type="Pfam" id="PF01420">
    <property type="entry name" value="Methylase_S"/>
    <property type="match status" value="2"/>
</dbReference>
<accession>A0ABS9CD33</accession>
<organism evidence="6 7">
    <name type="scientific">Xylanibacter brevis</name>
    <dbReference type="NCBI Taxonomy" id="83231"/>
    <lineage>
        <taxon>Bacteria</taxon>
        <taxon>Pseudomonadati</taxon>
        <taxon>Bacteroidota</taxon>
        <taxon>Bacteroidia</taxon>
        <taxon>Bacteroidales</taxon>
        <taxon>Prevotellaceae</taxon>
        <taxon>Xylanibacter</taxon>
    </lineage>
</organism>
<dbReference type="SUPFAM" id="SSF116734">
    <property type="entry name" value="DNA methylase specificity domain"/>
    <property type="match status" value="2"/>
</dbReference>
<dbReference type="InterPro" id="IPR052021">
    <property type="entry name" value="Type-I_RS_S_subunit"/>
</dbReference>
<evidence type="ECO:0000256" key="2">
    <source>
        <dbReference type="ARBA" id="ARBA00022747"/>
    </source>
</evidence>
<feature type="domain" description="Type I restriction modification DNA specificity" evidence="5">
    <location>
        <begin position="1"/>
        <end position="182"/>
    </location>
</feature>
<feature type="domain" description="Type I restriction modification DNA specificity" evidence="5">
    <location>
        <begin position="212"/>
        <end position="357"/>
    </location>
</feature>
<name>A0ABS9CD33_9BACT</name>
<gene>
    <name evidence="6" type="ORF">I6E12_01250</name>
</gene>
<evidence type="ECO:0000256" key="3">
    <source>
        <dbReference type="ARBA" id="ARBA00023125"/>
    </source>
</evidence>
<keyword evidence="3" id="KW-0238">DNA-binding</keyword>
<dbReference type="EMBL" id="JADYTN010000002">
    <property type="protein sequence ID" value="MCF2562745.1"/>
    <property type="molecule type" value="Genomic_DNA"/>
</dbReference>
<dbReference type="Gene3D" id="3.90.220.20">
    <property type="entry name" value="DNA methylase specificity domains"/>
    <property type="match status" value="2"/>
</dbReference>
<dbReference type="Proteomes" id="UP001200470">
    <property type="component" value="Unassembled WGS sequence"/>
</dbReference>